<evidence type="ECO:0000313" key="1">
    <source>
        <dbReference type="EMBL" id="BBU68494.1"/>
    </source>
</evidence>
<evidence type="ECO:0000313" key="2">
    <source>
        <dbReference type="Proteomes" id="UP000463961"/>
    </source>
</evidence>
<dbReference type="InterPro" id="IPR035965">
    <property type="entry name" value="PAS-like_dom_sf"/>
</dbReference>
<dbReference type="NCBIfam" id="TIGR00277">
    <property type="entry name" value="HDIG"/>
    <property type="match status" value="1"/>
</dbReference>
<dbReference type="PROSITE" id="PS50113">
    <property type="entry name" value="PAC"/>
    <property type="match status" value="1"/>
</dbReference>
<accession>A0A679HR47</accession>
<dbReference type="OrthoDB" id="9774747at2"/>
<dbReference type="Gene3D" id="1.10.3210.10">
    <property type="entry name" value="Hypothetical protein af1432"/>
    <property type="match status" value="1"/>
</dbReference>
<dbReference type="SUPFAM" id="SSF109604">
    <property type="entry name" value="HD-domain/PDEase-like"/>
    <property type="match status" value="1"/>
</dbReference>
<sequence length="456" mass="50897">MKNYEFNDVFDCVDIPVFIHGKDFRLIYANQAYLSIANTDESEALGKLYWEVFPKQETPPESCYAATLSKSAKSSRDELSVKDRVYLSMGFIKRDDGGDVVFAIQSIHDITEQKRVMHLLQSAAEQETALFELSPDAIMMLDEHGFTDCNPATLRIFGCGSKEQFVGYHPSHFSPAKQPNGEDSFNLANSKIKQALKNGNNAFEWRHNRLDGSEFDAEVLLVAFTQDGRLILQATVRDISQRKEAERKVESTVEKLNLALEGIVRAVSKTMGFRDQYTTLHQKRVADISCAIAERLGWPEERIKGLKLAALIHDIGKISTPTDILTKPAKLSHAELELVREHAEIGYQILKEFEFPWDIAEMVRQHHERLDGSGYPQGLKGDAILPEAKIIAVADTIESMAAHRPYRLSMGLSGALNEVRTGSGKLYDAEIVNAALALFDGETSLEDSEVIGSSEV</sequence>
<dbReference type="Proteomes" id="UP000463961">
    <property type="component" value="Chromosome"/>
</dbReference>
<organism evidence="1 2">
    <name type="scientific">Fluviibacter phosphoraccumulans</name>
    <dbReference type="NCBI Taxonomy" id="1751046"/>
    <lineage>
        <taxon>Bacteria</taxon>
        <taxon>Pseudomonadati</taxon>
        <taxon>Pseudomonadota</taxon>
        <taxon>Betaproteobacteria</taxon>
        <taxon>Rhodocyclales</taxon>
        <taxon>Fluviibacteraceae</taxon>
        <taxon>Fluviibacter</taxon>
    </lineage>
</organism>
<dbReference type="InterPro" id="IPR013656">
    <property type="entry name" value="PAS_4"/>
</dbReference>
<dbReference type="EMBL" id="AP022345">
    <property type="protein sequence ID" value="BBU68494.1"/>
    <property type="molecule type" value="Genomic_DNA"/>
</dbReference>
<dbReference type="InterPro" id="IPR006675">
    <property type="entry name" value="HDIG_dom"/>
</dbReference>
<dbReference type="GO" id="GO:0008081">
    <property type="term" value="F:phosphoric diester hydrolase activity"/>
    <property type="evidence" value="ECO:0007669"/>
    <property type="project" value="UniProtKB-ARBA"/>
</dbReference>
<dbReference type="CDD" id="cd00077">
    <property type="entry name" value="HDc"/>
    <property type="match status" value="1"/>
</dbReference>
<dbReference type="InterPro" id="IPR000700">
    <property type="entry name" value="PAS-assoc_C"/>
</dbReference>
<dbReference type="Gene3D" id="3.30.450.20">
    <property type="entry name" value="PAS domain"/>
    <property type="match status" value="2"/>
</dbReference>
<dbReference type="RefSeq" id="WP_162050720.1">
    <property type="nucleotide sequence ID" value="NZ_AP019011.1"/>
</dbReference>
<dbReference type="Pfam" id="PF08448">
    <property type="entry name" value="PAS_4"/>
    <property type="match status" value="1"/>
</dbReference>
<dbReference type="SMART" id="SM00091">
    <property type="entry name" value="PAS"/>
    <property type="match status" value="2"/>
</dbReference>
<dbReference type="PANTHER" id="PTHR43155">
    <property type="entry name" value="CYCLIC DI-GMP PHOSPHODIESTERASE PA4108-RELATED"/>
    <property type="match status" value="1"/>
</dbReference>
<dbReference type="NCBIfam" id="TIGR00229">
    <property type="entry name" value="sensory_box"/>
    <property type="match status" value="1"/>
</dbReference>
<dbReference type="Pfam" id="PF13487">
    <property type="entry name" value="HD_5"/>
    <property type="match status" value="1"/>
</dbReference>
<dbReference type="PROSITE" id="PS51832">
    <property type="entry name" value="HD_GYP"/>
    <property type="match status" value="1"/>
</dbReference>
<proteinExistence type="predicted"/>
<dbReference type="CDD" id="cd00130">
    <property type="entry name" value="PAS"/>
    <property type="match status" value="2"/>
</dbReference>
<dbReference type="InterPro" id="IPR003607">
    <property type="entry name" value="HD/PDEase_dom"/>
</dbReference>
<dbReference type="SMART" id="SM00471">
    <property type="entry name" value="HDc"/>
    <property type="match status" value="1"/>
</dbReference>
<dbReference type="InterPro" id="IPR037522">
    <property type="entry name" value="HD_GYP_dom"/>
</dbReference>
<gene>
    <name evidence="1" type="ORF">ICHIAU1_07770</name>
</gene>
<reference evidence="2" key="1">
    <citation type="submission" date="2020-01" db="EMBL/GenBank/DDBJ databases">
        <title>Phosphoaccumulans saitamaens gen. nov., sp. nov., a polyphosphate accumulating bacterium isolated from surface river water.</title>
        <authorList>
            <person name="Watanabe K."/>
            <person name="Suda W."/>
        </authorList>
    </citation>
    <scope>NUCLEOTIDE SEQUENCE [LARGE SCALE GENOMIC DNA]</scope>
    <source>
        <strain evidence="2">ICHIAU1</strain>
    </source>
</reference>
<dbReference type="InterPro" id="IPR000014">
    <property type="entry name" value="PAS"/>
</dbReference>
<name>A0A679HR47_9RHOO</name>
<protein>
    <submittedName>
        <fullName evidence="1">Uncharacterized protein</fullName>
    </submittedName>
</protein>
<dbReference type="Pfam" id="PF13426">
    <property type="entry name" value="PAS_9"/>
    <property type="match status" value="1"/>
</dbReference>
<dbReference type="SUPFAM" id="SSF55785">
    <property type="entry name" value="PYP-like sensor domain (PAS domain)"/>
    <property type="match status" value="2"/>
</dbReference>
<dbReference type="AlphaFoldDB" id="A0A679HR47"/>
<keyword evidence="2" id="KW-1185">Reference proteome</keyword>
<dbReference type="PANTHER" id="PTHR43155:SF2">
    <property type="entry name" value="CYCLIC DI-GMP PHOSPHODIESTERASE PA4108"/>
    <property type="match status" value="1"/>
</dbReference>
<dbReference type="PROSITE" id="PS51831">
    <property type="entry name" value="HD"/>
    <property type="match status" value="1"/>
</dbReference>
<dbReference type="InterPro" id="IPR006674">
    <property type="entry name" value="HD_domain"/>
</dbReference>